<keyword evidence="1" id="KW-0732">Signal</keyword>
<evidence type="ECO:0008006" key="4">
    <source>
        <dbReference type="Google" id="ProtNLM"/>
    </source>
</evidence>
<dbReference type="VEuPathDB" id="FungiDB:F4678DRAFT_448563"/>
<reference evidence="2" key="1">
    <citation type="submission" date="2022-07" db="EMBL/GenBank/DDBJ databases">
        <title>Genome Sequence of Xylaria arbuscula.</title>
        <authorList>
            <person name="Buettner E."/>
        </authorList>
    </citation>
    <scope>NUCLEOTIDE SEQUENCE</scope>
    <source>
        <strain evidence="2">VT107</strain>
    </source>
</reference>
<dbReference type="Proteomes" id="UP001148614">
    <property type="component" value="Unassembled WGS sequence"/>
</dbReference>
<comment type="caution">
    <text evidence="2">The sequence shown here is derived from an EMBL/GenBank/DDBJ whole genome shotgun (WGS) entry which is preliminary data.</text>
</comment>
<feature type="chain" id="PRO_5040999713" description="DNase1 protein" evidence="1">
    <location>
        <begin position="21"/>
        <end position="185"/>
    </location>
</feature>
<dbReference type="EMBL" id="JANPWZ010001930">
    <property type="protein sequence ID" value="KAJ3562261.1"/>
    <property type="molecule type" value="Genomic_DNA"/>
</dbReference>
<keyword evidence="3" id="KW-1185">Reference proteome</keyword>
<gene>
    <name evidence="2" type="ORF">NPX13_g8630</name>
</gene>
<feature type="signal peptide" evidence="1">
    <location>
        <begin position="1"/>
        <end position="20"/>
    </location>
</feature>
<organism evidence="2 3">
    <name type="scientific">Xylaria arbuscula</name>
    <dbReference type="NCBI Taxonomy" id="114810"/>
    <lineage>
        <taxon>Eukaryota</taxon>
        <taxon>Fungi</taxon>
        <taxon>Dikarya</taxon>
        <taxon>Ascomycota</taxon>
        <taxon>Pezizomycotina</taxon>
        <taxon>Sordariomycetes</taxon>
        <taxon>Xylariomycetidae</taxon>
        <taxon>Xylariales</taxon>
        <taxon>Xylariaceae</taxon>
        <taxon>Xylaria</taxon>
    </lineage>
</organism>
<sequence length="185" mass="20214">MRFSTQIAAITATAAALASANSITFVNQDATQRTIVFTPNAGLQQIDDVVIPGNGESKVDIPEYWIGNAYSVSEGAERNPGMLAEFTFQGWNGLTYFDVSAIVNPNDHEGVKEIYPTSEQNVQEKVSISGCTVFPCAKAYYHPDDIQTVTSYETDFICTLGNPPTTETRDAEPKLVARKYVLGKF</sequence>
<protein>
    <recommendedName>
        <fullName evidence="4">DNase1 protein</fullName>
    </recommendedName>
</protein>
<evidence type="ECO:0000256" key="1">
    <source>
        <dbReference type="SAM" id="SignalP"/>
    </source>
</evidence>
<proteinExistence type="predicted"/>
<accession>A0A9W8TIF1</accession>
<dbReference type="AlphaFoldDB" id="A0A9W8TIF1"/>
<name>A0A9W8TIF1_9PEZI</name>
<evidence type="ECO:0000313" key="3">
    <source>
        <dbReference type="Proteomes" id="UP001148614"/>
    </source>
</evidence>
<evidence type="ECO:0000313" key="2">
    <source>
        <dbReference type="EMBL" id="KAJ3562261.1"/>
    </source>
</evidence>